<gene>
    <name evidence="5" type="ORF">GCM10011396_37670</name>
</gene>
<dbReference type="Proteomes" id="UP000637423">
    <property type="component" value="Unassembled WGS sequence"/>
</dbReference>
<organism evidence="5 6">
    <name type="scientific">Undibacterium terreum</name>
    <dbReference type="NCBI Taxonomy" id="1224302"/>
    <lineage>
        <taxon>Bacteria</taxon>
        <taxon>Pseudomonadati</taxon>
        <taxon>Pseudomonadota</taxon>
        <taxon>Betaproteobacteria</taxon>
        <taxon>Burkholderiales</taxon>
        <taxon>Oxalobacteraceae</taxon>
        <taxon>Undibacterium</taxon>
    </lineage>
</organism>
<keyword evidence="3" id="KW-0732">Signal</keyword>
<reference evidence="5" key="2">
    <citation type="submission" date="2020-09" db="EMBL/GenBank/DDBJ databases">
        <authorList>
            <person name="Sun Q."/>
            <person name="Zhou Y."/>
        </authorList>
    </citation>
    <scope>NUCLEOTIDE SEQUENCE</scope>
    <source>
        <strain evidence="5">CGMCC 1.10998</strain>
    </source>
</reference>
<dbReference type="RefSeq" id="WP_229751226.1">
    <property type="nucleotide sequence ID" value="NZ_BMED01000004.1"/>
</dbReference>
<evidence type="ECO:0000313" key="5">
    <source>
        <dbReference type="EMBL" id="GGC86831.1"/>
    </source>
</evidence>
<dbReference type="AlphaFoldDB" id="A0A916XMH8"/>
<proteinExistence type="predicted"/>
<reference evidence="5" key="1">
    <citation type="journal article" date="2014" name="Int. J. Syst. Evol. Microbiol.">
        <title>Complete genome sequence of Corynebacterium casei LMG S-19264T (=DSM 44701T), isolated from a smear-ripened cheese.</title>
        <authorList>
            <consortium name="US DOE Joint Genome Institute (JGI-PGF)"/>
            <person name="Walter F."/>
            <person name="Albersmeier A."/>
            <person name="Kalinowski J."/>
            <person name="Ruckert C."/>
        </authorList>
    </citation>
    <scope>NUCLEOTIDE SEQUENCE</scope>
    <source>
        <strain evidence="5">CGMCC 1.10998</strain>
    </source>
</reference>
<comment type="subcellular location">
    <subcellularLocation>
        <location evidence="1">Membrane</location>
    </subcellularLocation>
</comment>
<accession>A0A916XMH8</accession>
<feature type="signal peptide" evidence="3">
    <location>
        <begin position="1"/>
        <end position="32"/>
    </location>
</feature>
<keyword evidence="2" id="KW-0472">Membrane</keyword>
<dbReference type="PANTHER" id="PTHR35603">
    <property type="match status" value="1"/>
</dbReference>
<dbReference type="InterPro" id="IPR051407">
    <property type="entry name" value="Bact_OM_lipoprot/Surf_antigen"/>
</dbReference>
<sequence>MNLALKKTAVKTAIVSATASILTLGASFAAQAADFEDYARVVNVQPQVEQVNTPRQECNTAYETVQRQPQQQERGVGGSLIGGLAGGLLGAQVGGGNGRIAAAAAGAITGAVVGDRVENNNNNNGNGQPVYDQRQVRQCRMVDHWETRTTGYAVTYEYQRKNYTTVLPYDPGTRLKLQVSLTPRI</sequence>
<evidence type="ECO:0000259" key="4">
    <source>
        <dbReference type="Pfam" id="PF05433"/>
    </source>
</evidence>
<protein>
    <recommendedName>
        <fullName evidence="4">Glycine zipper 2TM domain-containing protein</fullName>
    </recommendedName>
</protein>
<dbReference type="NCBIfam" id="NF008437">
    <property type="entry name" value="PRK11280.1"/>
    <property type="match status" value="1"/>
</dbReference>
<dbReference type="InterPro" id="IPR008816">
    <property type="entry name" value="Gly_zipper_2TM_dom"/>
</dbReference>
<dbReference type="PANTHER" id="PTHR35603:SF2">
    <property type="entry name" value="OUTER MEMBRANE LIPOPROTEIN"/>
    <property type="match status" value="1"/>
</dbReference>
<comment type="caution">
    <text evidence="5">The sequence shown here is derived from an EMBL/GenBank/DDBJ whole genome shotgun (WGS) entry which is preliminary data.</text>
</comment>
<dbReference type="Pfam" id="PF05433">
    <property type="entry name" value="Rick_17kDa_Anti"/>
    <property type="match status" value="1"/>
</dbReference>
<feature type="domain" description="Glycine zipper 2TM" evidence="4">
    <location>
        <begin position="77"/>
        <end position="117"/>
    </location>
</feature>
<keyword evidence="6" id="KW-1185">Reference proteome</keyword>
<evidence type="ECO:0000256" key="1">
    <source>
        <dbReference type="ARBA" id="ARBA00004370"/>
    </source>
</evidence>
<name>A0A916XMH8_9BURK</name>
<feature type="chain" id="PRO_5037783031" description="Glycine zipper 2TM domain-containing protein" evidence="3">
    <location>
        <begin position="33"/>
        <end position="185"/>
    </location>
</feature>
<evidence type="ECO:0000256" key="3">
    <source>
        <dbReference type="SAM" id="SignalP"/>
    </source>
</evidence>
<evidence type="ECO:0000313" key="6">
    <source>
        <dbReference type="Proteomes" id="UP000637423"/>
    </source>
</evidence>
<dbReference type="EMBL" id="BMED01000004">
    <property type="protein sequence ID" value="GGC86831.1"/>
    <property type="molecule type" value="Genomic_DNA"/>
</dbReference>
<dbReference type="GO" id="GO:0019867">
    <property type="term" value="C:outer membrane"/>
    <property type="evidence" value="ECO:0007669"/>
    <property type="project" value="InterPro"/>
</dbReference>
<evidence type="ECO:0000256" key="2">
    <source>
        <dbReference type="ARBA" id="ARBA00023136"/>
    </source>
</evidence>